<dbReference type="InterPro" id="IPR025736">
    <property type="entry name" value="PucR_C-HTH_dom"/>
</dbReference>
<organism evidence="2 3">
    <name type="scientific">Yinghuangia aomiensis</name>
    <dbReference type="NCBI Taxonomy" id="676205"/>
    <lineage>
        <taxon>Bacteria</taxon>
        <taxon>Bacillati</taxon>
        <taxon>Actinomycetota</taxon>
        <taxon>Actinomycetes</taxon>
        <taxon>Kitasatosporales</taxon>
        <taxon>Streptomycetaceae</taxon>
        <taxon>Yinghuangia</taxon>
    </lineage>
</organism>
<evidence type="ECO:0000313" key="2">
    <source>
        <dbReference type="EMBL" id="GAA4948095.1"/>
    </source>
</evidence>
<sequence length="352" mass="36336">MEGLLLRLSALDPDAEAALRVIAYFDALVTRGASAPALVRAAAALAECPAGLWRPDGTVVRYRPDGEPLPSVRGNFPATALAAGPGGVWLERPDGPGPLDSLVLERMALAAVTAAHTNRPGPQPADPALVELVLADDTPAEGRVRALRLLGLVPGRPLAVVAVRGAAPGRPPQARPAECRAPHAVVEGVVAVLVQPPSAPDAFAGPAVPPGVVVGIGDAVDAERARTSWAQARVALRFAVAGDAEAAVVRHDGLGALAVLAALPPEELRRRPELAAVEAYAARPGGEGDLAAVEAFCRSGSLRGAAAHLHLHHSSVADRVARAGRALGWELSEPADRFRAMLALTLRRLSRH</sequence>
<dbReference type="EMBL" id="BAABHS010000002">
    <property type="protein sequence ID" value="GAA4948095.1"/>
    <property type="molecule type" value="Genomic_DNA"/>
</dbReference>
<dbReference type="Proteomes" id="UP001500466">
    <property type="component" value="Unassembled WGS sequence"/>
</dbReference>
<evidence type="ECO:0000313" key="3">
    <source>
        <dbReference type="Proteomes" id="UP001500466"/>
    </source>
</evidence>
<dbReference type="InterPro" id="IPR051448">
    <property type="entry name" value="CdaR-like_regulators"/>
</dbReference>
<dbReference type="PANTHER" id="PTHR33744">
    <property type="entry name" value="CARBOHYDRATE DIACID REGULATOR"/>
    <property type="match status" value="1"/>
</dbReference>
<dbReference type="Pfam" id="PF13556">
    <property type="entry name" value="HTH_30"/>
    <property type="match status" value="1"/>
</dbReference>
<reference evidence="3" key="1">
    <citation type="journal article" date="2019" name="Int. J. Syst. Evol. Microbiol.">
        <title>The Global Catalogue of Microorganisms (GCM) 10K type strain sequencing project: providing services to taxonomists for standard genome sequencing and annotation.</title>
        <authorList>
            <consortium name="The Broad Institute Genomics Platform"/>
            <consortium name="The Broad Institute Genome Sequencing Center for Infectious Disease"/>
            <person name="Wu L."/>
            <person name="Ma J."/>
        </authorList>
    </citation>
    <scope>NUCLEOTIDE SEQUENCE [LARGE SCALE GENOMIC DNA]</scope>
    <source>
        <strain evidence="3">JCM 17986</strain>
    </source>
</reference>
<gene>
    <name evidence="2" type="ORF">GCM10023205_05080</name>
</gene>
<dbReference type="InterPro" id="IPR042070">
    <property type="entry name" value="PucR_C-HTH_sf"/>
</dbReference>
<comment type="caution">
    <text evidence="2">The sequence shown here is derived from an EMBL/GenBank/DDBJ whole genome shotgun (WGS) entry which is preliminary data.</text>
</comment>
<dbReference type="PANTHER" id="PTHR33744:SF1">
    <property type="entry name" value="DNA-BINDING TRANSCRIPTIONAL ACTIVATOR ADER"/>
    <property type="match status" value="1"/>
</dbReference>
<keyword evidence="3" id="KW-1185">Reference proteome</keyword>
<evidence type="ECO:0000259" key="1">
    <source>
        <dbReference type="Pfam" id="PF13556"/>
    </source>
</evidence>
<feature type="domain" description="PucR C-terminal helix-turn-helix" evidence="1">
    <location>
        <begin position="291"/>
        <end position="345"/>
    </location>
</feature>
<name>A0ABP9GVT0_9ACTN</name>
<dbReference type="RefSeq" id="WP_345673561.1">
    <property type="nucleotide sequence ID" value="NZ_BAABHS010000002.1"/>
</dbReference>
<protein>
    <submittedName>
        <fullName evidence="2">Helix-turn-helix domain-containing protein</fullName>
    </submittedName>
</protein>
<dbReference type="Gene3D" id="1.10.10.2840">
    <property type="entry name" value="PucR C-terminal helix-turn-helix domain"/>
    <property type="match status" value="1"/>
</dbReference>
<proteinExistence type="predicted"/>
<accession>A0ABP9GVT0</accession>